<dbReference type="Pfam" id="PF04024">
    <property type="entry name" value="PspC"/>
    <property type="match status" value="1"/>
</dbReference>
<keyword evidence="2" id="KW-1133">Transmembrane helix</keyword>
<feature type="transmembrane region" description="Helical" evidence="2">
    <location>
        <begin position="445"/>
        <end position="471"/>
    </location>
</feature>
<feature type="region of interest" description="Disordered" evidence="1">
    <location>
        <begin position="186"/>
        <end position="241"/>
    </location>
</feature>
<evidence type="ECO:0000259" key="3">
    <source>
        <dbReference type="Pfam" id="PF04024"/>
    </source>
</evidence>
<gene>
    <name evidence="4" type="ORF">BHD05_06955</name>
</gene>
<evidence type="ECO:0000313" key="4">
    <source>
        <dbReference type="EMBL" id="QHO69424.1"/>
    </source>
</evidence>
<feature type="transmembrane region" description="Helical" evidence="2">
    <location>
        <begin position="304"/>
        <end position="326"/>
    </location>
</feature>
<dbReference type="InterPro" id="IPR007168">
    <property type="entry name" value="Phageshock_PspC_N"/>
</dbReference>
<feature type="transmembrane region" description="Helical" evidence="2">
    <location>
        <begin position="273"/>
        <end position="298"/>
    </location>
</feature>
<proteinExistence type="predicted"/>
<dbReference type="AlphaFoldDB" id="A0A7L5AJ48"/>
<evidence type="ECO:0000256" key="2">
    <source>
        <dbReference type="SAM" id="Phobius"/>
    </source>
</evidence>
<feature type="transmembrane region" description="Helical" evidence="2">
    <location>
        <begin position="477"/>
        <end position="498"/>
    </location>
</feature>
<feature type="compositionally biased region" description="Low complexity" evidence="1">
    <location>
        <begin position="186"/>
        <end position="210"/>
    </location>
</feature>
<keyword evidence="2" id="KW-0472">Membrane</keyword>
<feature type="compositionally biased region" description="Polar residues" evidence="1">
    <location>
        <begin position="18"/>
        <end position="30"/>
    </location>
</feature>
<reference evidence="4 5" key="1">
    <citation type="submission" date="2016-09" db="EMBL/GenBank/DDBJ databases">
        <title>Complete genome sequence of microbes from the polar regions.</title>
        <authorList>
            <person name="Liao L."/>
            <person name="Chen B."/>
        </authorList>
    </citation>
    <scope>NUCLEOTIDE SEQUENCE [LARGE SCALE GENOMIC DNA]</scope>
    <source>
        <strain evidence="4 5">ZS314</strain>
    </source>
</reference>
<feature type="transmembrane region" description="Helical" evidence="2">
    <location>
        <begin position="152"/>
        <end position="177"/>
    </location>
</feature>
<dbReference type="EMBL" id="CP017146">
    <property type="protein sequence ID" value="QHO69424.1"/>
    <property type="molecule type" value="Genomic_DNA"/>
</dbReference>
<organism evidence="4 5">
    <name type="scientific">Marisediminicola antarctica</name>
    <dbReference type="NCBI Taxonomy" id="674079"/>
    <lineage>
        <taxon>Bacteria</taxon>
        <taxon>Bacillati</taxon>
        <taxon>Actinomycetota</taxon>
        <taxon>Actinomycetes</taxon>
        <taxon>Micrococcales</taxon>
        <taxon>Microbacteriaceae</taxon>
        <taxon>Marisediminicola</taxon>
    </lineage>
</organism>
<feature type="compositionally biased region" description="Pro residues" evidence="1">
    <location>
        <begin position="1"/>
        <end position="13"/>
    </location>
</feature>
<dbReference type="OrthoDB" id="7359894at2"/>
<feature type="transmembrane region" description="Helical" evidence="2">
    <location>
        <begin position="76"/>
        <end position="99"/>
    </location>
</feature>
<dbReference type="KEGG" id="mant:BHD05_06955"/>
<feature type="transmembrane region" description="Helical" evidence="2">
    <location>
        <begin position="111"/>
        <end position="132"/>
    </location>
</feature>
<feature type="region of interest" description="Disordered" evidence="1">
    <location>
        <begin position="1"/>
        <end position="33"/>
    </location>
</feature>
<keyword evidence="5" id="KW-1185">Reference proteome</keyword>
<evidence type="ECO:0000256" key="1">
    <source>
        <dbReference type="SAM" id="MobiDB-lite"/>
    </source>
</evidence>
<accession>A0A7L5AJ48</accession>
<protein>
    <recommendedName>
        <fullName evidence="3">Phage shock protein PspC N-terminal domain-containing protein</fullName>
    </recommendedName>
</protein>
<dbReference type="RefSeq" id="WP_161885787.1">
    <property type="nucleotide sequence ID" value="NZ_CP017146.1"/>
</dbReference>
<dbReference type="Proteomes" id="UP000464507">
    <property type="component" value="Chromosome"/>
</dbReference>
<name>A0A7L5AJ48_9MICO</name>
<sequence>MSDSPPPRDPPPAYRRTASVSQGATGSGSAPSGDGLTRFFDRIRSLGIVRGDDRWFAGVLGGIAASTGLAPTAVRIVVILFGILGAPVLFAYVVAWALLPDLRGRIHAEQALRGVFEPVIIAIVVLLIAAFPPFGGTALWRWPWTITGLPDWISTMLSVVWGIAITIGIVWLIVYLVRQASAGPAGPAGPAADTRADTGAGPDDTGAARAHWAQAHRPQGPAPAGERPPLPTEQRQWSAAWSAQPADEQVAVRQARARQAAERAAWHRDTRPGAAVTAIVLGLGLVLGALTAGIYSGGDFTNEAFVLGLAALLAVLALGVIVEGLLGRRSGGMGGFALLTILALVPAAIFPFGSQVSLFGAPYWDVTSSNESHSFAALAGQPTIDLSGLTSDGSGPAVVNVWLGLGQTRVIVPRDEPVRIDAIETTPPPEGARSTPFSARERGPLFGTVVWGLILLAVAAIFAVPILYGPIENPSLWILWGIAVLGFLLLAAGIVAAVRRAR</sequence>
<keyword evidence="2" id="KW-0812">Transmembrane</keyword>
<feature type="domain" description="Phage shock protein PspC N-terminal" evidence="3">
    <location>
        <begin position="50"/>
        <end position="101"/>
    </location>
</feature>
<evidence type="ECO:0000313" key="5">
    <source>
        <dbReference type="Proteomes" id="UP000464507"/>
    </source>
</evidence>